<evidence type="ECO:0000313" key="2">
    <source>
        <dbReference type="EMBL" id="GAP38452.1"/>
    </source>
</evidence>
<dbReference type="Gene3D" id="1.20.1600.10">
    <property type="entry name" value="Outer membrane efflux proteins (OEP)"/>
    <property type="match status" value="1"/>
</dbReference>
<dbReference type="STRING" id="1547922.ISF6_4910"/>
<feature type="region of interest" description="Disordered" evidence="1">
    <location>
        <begin position="480"/>
        <end position="503"/>
    </location>
</feature>
<reference evidence="2 3" key="2">
    <citation type="journal article" date="2016" name="Science">
        <title>A bacterium that degrades and assimilates poly(ethylene terephthalate).</title>
        <authorList>
            <person name="Yoshida S."/>
            <person name="Hiraga K."/>
            <person name="Takehana T."/>
            <person name="Taniguchi I."/>
            <person name="Yamaji H."/>
            <person name="Maeda Y."/>
            <person name="Toyohara K."/>
            <person name="Miyamoto K."/>
            <person name="Kimura Y."/>
            <person name="Oda K."/>
        </authorList>
    </citation>
    <scope>NUCLEOTIDE SEQUENCE [LARGE SCALE GENOMIC DNA]</scope>
    <source>
        <strain evidence="3">NBRC 110686 / TISTR 2288 / 201-F6</strain>
    </source>
</reference>
<name>A0A0K8P758_PISS1</name>
<dbReference type="AlphaFoldDB" id="A0A0K8P758"/>
<dbReference type="EMBL" id="BBYR01000076">
    <property type="protein sequence ID" value="GAP38452.1"/>
    <property type="molecule type" value="Genomic_DNA"/>
</dbReference>
<dbReference type="Proteomes" id="UP000037660">
    <property type="component" value="Unassembled WGS sequence"/>
</dbReference>
<dbReference type="SUPFAM" id="SSF56954">
    <property type="entry name" value="Outer membrane efflux proteins (OEP)"/>
    <property type="match status" value="1"/>
</dbReference>
<feature type="compositionally biased region" description="Low complexity" evidence="1">
    <location>
        <begin position="489"/>
        <end position="503"/>
    </location>
</feature>
<evidence type="ECO:0000313" key="3">
    <source>
        <dbReference type="Proteomes" id="UP000037660"/>
    </source>
</evidence>
<reference evidence="3" key="1">
    <citation type="submission" date="2015-07" db="EMBL/GenBank/DDBJ databases">
        <title>Discovery of a poly(ethylene terephthalate assimilation.</title>
        <authorList>
            <person name="Yoshida S."/>
            <person name="Hiraga K."/>
            <person name="Takehana T."/>
            <person name="Taniguchi I."/>
            <person name="Yamaji H."/>
            <person name="Maeda Y."/>
            <person name="Toyohara K."/>
            <person name="Miyamoto K."/>
            <person name="Kimura Y."/>
            <person name="Oda K."/>
        </authorList>
    </citation>
    <scope>NUCLEOTIDE SEQUENCE [LARGE SCALE GENOMIC DNA]</scope>
    <source>
        <strain evidence="3">NBRC 110686 / TISTR 2288 / 201-F6</strain>
    </source>
</reference>
<evidence type="ECO:0000256" key="1">
    <source>
        <dbReference type="SAM" id="MobiDB-lite"/>
    </source>
</evidence>
<keyword evidence="3" id="KW-1185">Reference proteome</keyword>
<organism evidence="2 3">
    <name type="scientific">Piscinibacter sakaiensis</name>
    <name type="common">Ideonella sakaiensis</name>
    <dbReference type="NCBI Taxonomy" id="1547922"/>
    <lineage>
        <taxon>Bacteria</taxon>
        <taxon>Pseudomonadati</taxon>
        <taxon>Pseudomonadota</taxon>
        <taxon>Betaproteobacteria</taxon>
        <taxon>Burkholderiales</taxon>
        <taxon>Sphaerotilaceae</taxon>
        <taxon>Piscinibacter</taxon>
    </lineage>
</organism>
<accession>A0A0K8P758</accession>
<dbReference type="InterPro" id="IPR010131">
    <property type="entry name" value="MdtP/NodT-like"/>
</dbReference>
<dbReference type="RefSeq" id="WP_054022308.1">
    <property type="nucleotide sequence ID" value="NZ_BBYR01000076.1"/>
</dbReference>
<dbReference type="PANTHER" id="PTHR30203">
    <property type="entry name" value="OUTER MEMBRANE CATION EFFLUX PROTEIN"/>
    <property type="match status" value="1"/>
</dbReference>
<protein>
    <recommendedName>
        <fullName evidence="4">Heavy metal RND efflux outer membrane protein, CzcC family</fullName>
    </recommendedName>
</protein>
<comment type="caution">
    <text evidence="2">The sequence shown here is derived from an EMBL/GenBank/DDBJ whole genome shotgun (WGS) entry which is preliminary data.</text>
</comment>
<dbReference type="GO" id="GO:0015562">
    <property type="term" value="F:efflux transmembrane transporter activity"/>
    <property type="evidence" value="ECO:0007669"/>
    <property type="project" value="InterPro"/>
</dbReference>
<gene>
    <name evidence="2" type="ORF">ISF6_4910</name>
</gene>
<evidence type="ECO:0008006" key="4">
    <source>
        <dbReference type="Google" id="ProtNLM"/>
    </source>
</evidence>
<proteinExistence type="predicted"/>
<dbReference type="PROSITE" id="PS51257">
    <property type="entry name" value="PROKAR_LIPOPROTEIN"/>
    <property type="match status" value="1"/>
</dbReference>
<sequence>MVPGPSRPAARPPRANASRAALLAGLAAGLAACGLQPLPPAGTTPPAAREWLRERTPEAPETRAALAARGLDTARWPLPRWDEAASRAWVLASHPALVQARAEWAAARATRQREAAQRGLRLRGGELALEHHADRGPGVSPWSVGVALELGDPAGVLGTSRRDAAAAAADAAADEAGLRLGEVAWALSRAVRDRRRGLWQAEGEAALHAALARTRAEQAEAWARRLALGAADAPTARAVAHDADAARRDAERAQDAVREARSALVAALGLDPTRAVLPPQDLDALADPQALAQRLDGLADTQALQEAALLDRLDLRRALARYAAADAELRLAVARQWPQLVLRPGWTWEPGDRRWTLGIALDWPLAGAAGPAIAEATARRAAEAAAFAPVQQQALADLAGAREGLERAQQRLGSWAPRIAAAEALRERSVARREAGDADRLAVLAARADVLALRLQAHAAQAEAWAAVAALEDALQRPLDARGRPLPRPLLARAADGASEGGP</sequence>